<gene>
    <name evidence="1" type="ORF">LHJ74_14000</name>
</gene>
<dbReference type="RefSeq" id="WP_260218336.1">
    <property type="nucleotide sequence ID" value="NZ_JAJAGO010000006.1"/>
</dbReference>
<dbReference type="PROSITE" id="PS51257">
    <property type="entry name" value="PROKAR_LIPOPROTEIN"/>
    <property type="match status" value="1"/>
</dbReference>
<evidence type="ECO:0000313" key="2">
    <source>
        <dbReference type="Proteomes" id="UP001156389"/>
    </source>
</evidence>
<dbReference type="SUPFAM" id="SSF53756">
    <property type="entry name" value="UDP-Glycosyltransferase/glycogen phosphorylase"/>
    <property type="match status" value="1"/>
</dbReference>
<dbReference type="Proteomes" id="UP001156389">
    <property type="component" value="Unassembled WGS sequence"/>
</dbReference>
<keyword evidence="2" id="KW-1185">Reference proteome</keyword>
<dbReference type="EMBL" id="JAJAGO010000006">
    <property type="protein sequence ID" value="MCT2591009.1"/>
    <property type="molecule type" value="Genomic_DNA"/>
</dbReference>
<proteinExistence type="predicted"/>
<dbReference type="InterPro" id="IPR043148">
    <property type="entry name" value="TagF_C"/>
</dbReference>
<comment type="caution">
    <text evidence="1">The sequence shown here is derived from an EMBL/GenBank/DDBJ whole genome shotgun (WGS) entry which is preliminary data.</text>
</comment>
<sequence>MNKPAVVQQGQWVTASGCKSILVVIHTLTYAQRLREVFSLVRGDRRIQVVFALAPHAFSDGAGDYLRARGITVIPWELAVRSEFDLALAAGSRGIEQVRAPLIRLSHGAGQIKLLRTPTGPGPAELPRTPGMVSRQHLMSDGRVIPAAVAFAHDEDLAQLAVGCPEALPVATVVGDPCHDRIVASLARREEYRRALGLTQGQRLVVVPSTWGPSSAFGKLETLLPRLLAELPPDEYRVAALLHPNVWSGHGGWQVRGWLSGCLRRGLALVPPESDWQGLLIAADRIIGDHGSVTAYGALTGAPILLACYPHTEVSTTSPAALLAAASCALDPVHPLREQLDFAAAERRPQDYARVCARLSSAPGDFARRMRKLIYRLLELGEPAYAAETEPVPLPAPLDSCGERDWGVPA</sequence>
<protein>
    <submittedName>
        <fullName evidence="1">Uncharacterized protein</fullName>
    </submittedName>
</protein>
<accession>A0ABT2JUP2</accession>
<dbReference type="Gene3D" id="3.40.50.12580">
    <property type="match status" value="1"/>
</dbReference>
<name>A0ABT2JUP2_9ACTN</name>
<evidence type="ECO:0000313" key="1">
    <source>
        <dbReference type="EMBL" id="MCT2591009.1"/>
    </source>
</evidence>
<reference evidence="1 2" key="1">
    <citation type="submission" date="2021-10" db="EMBL/GenBank/DDBJ databases">
        <title>Streptomyces gossypii sp. nov., isolated from soil collected from cotton field.</title>
        <authorList>
            <person name="Ge X."/>
            <person name="Chen X."/>
            <person name="Liu W."/>
        </authorList>
    </citation>
    <scope>NUCLEOTIDE SEQUENCE [LARGE SCALE GENOMIC DNA]</scope>
    <source>
        <strain evidence="1 2">N2-109</strain>
    </source>
</reference>
<organism evidence="1 2">
    <name type="scientific">Streptomyces gossypii</name>
    <dbReference type="NCBI Taxonomy" id="2883101"/>
    <lineage>
        <taxon>Bacteria</taxon>
        <taxon>Bacillati</taxon>
        <taxon>Actinomycetota</taxon>
        <taxon>Actinomycetes</taxon>
        <taxon>Kitasatosporales</taxon>
        <taxon>Streptomycetaceae</taxon>
        <taxon>Streptomyces</taxon>
    </lineage>
</organism>